<comment type="similarity">
    <text evidence="7">Belongs to the transglycosylase MltG family.</text>
</comment>
<dbReference type="Pfam" id="PF02618">
    <property type="entry name" value="YceG"/>
    <property type="match status" value="1"/>
</dbReference>
<comment type="function">
    <text evidence="7">Functions as a peptidoglycan terminase that cleaves nascent peptidoglycan strands endolytically to terminate their elongation.</text>
</comment>
<evidence type="ECO:0000313" key="8">
    <source>
        <dbReference type="EMBL" id="MDL2059480.1"/>
    </source>
</evidence>
<keyword evidence="7" id="KW-0997">Cell inner membrane</keyword>
<sequence>MKIDSKRKEQLKKYAAAALALCLLAVFYLGSAKLLSSGAPRVLFNVSQSEPSGELSKTVASNSALAHPFFARAAIALASFRAPVKTGWYSIEKGDTFFSLLTKLSSGEQATSAFRIPEGFTSRQIFELLGKRDDLKHEAEDLSRDEAKAAGSESFQKILAFQNEIGEPAQNGKSREASIEGLLAPDTYFYIVGQTDTKLLLRSVNQQRKIINEEWEKRKPAVNDVLHSRYEALILASVIEKESGVKADKHLISSVFHNRLRIGMPLQSDPTVIYGMGGRYRGNLTKADLRTPTPYNTYTMKGLPPTPICAPSRESINAALQPADTKYLYFVARGDGSSEFSDNLQSHNQAVDKYQRSVIKNGSSK</sequence>
<dbReference type="RefSeq" id="WP_243376277.1">
    <property type="nucleotide sequence ID" value="NZ_JAKZJU020000001.1"/>
</dbReference>
<dbReference type="EC" id="4.2.2.29" evidence="7"/>
<evidence type="ECO:0000256" key="3">
    <source>
        <dbReference type="ARBA" id="ARBA00022989"/>
    </source>
</evidence>
<dbReference type="Gene3D" id="3.30.160.60">
    <property type="entry name" value="Classic Zinc Finger"/>
    <property type="match status" value="1"/>
</dbReference>
<evidence type="ECO:0000256" key="1">
    <source>
        <dbReference type="ARBA" id="ARBA00022475"/>
    </source>
</evidence>
<keyword evidence="9" id="KW-1185">Reference proteome</keyword>
<protein>
    <recommendedName>
        <fullName evidence="7">Endolytic murein transglycosylase</fullName>
        <ecNumber evidence="7">4.2.2.29</ecNumber>
    </recommendedName>
    <alternativeName>
        <fullName evidence="7">Peptidoglycan lytic transglycosylase</fullName>
    </alternativeName>
    <alternativeName>
        <fullName evidence="7">Peptidoglycan polymerization terminase</fullName>
    </alternativeName>
</protein>
<evidence type="ECO:0000256" key="4">
    <source>
        <dbReference type="ARBA" id="ARBA00023136"/>
    </source>
</evidence>
<evidence type="ECO:0000256" key="7">
    <source>
        <dbReference type="HAMAP-Rule" id="MF_02065"/>
    </source>
</evidence>
<comment type="caution">
    <text evidence="8">The sequence shown here is derived from an EMBL/GenBank/DDBJ whole genome shotgun (WGS) entry which is preliminary data.</text>
</comment>
<dbReference type="HAMAP" id="MF_02065">
    <property type="entry name" value="MltG"/>
    <property type="match status" value="1"/>
</dbReference>
<gene>
    <name evidence="7 8" type="primary">mltG</name>
    <name evidence="8" type="ORF">MUN46_006010</name>
</gene>
<dbReference type="PANTHER" id="PTHR30518">
    <property type="entry name" value="ENDOLYTIC MUREIN TRANSGLYCOSYLASE"/>
    <property type="match status" value="1"/>
</dbReference>
<dbReference type="CDD" id="cd08010">
    <property type="entry name" value="MltG_like"/>
    <property type="match status" value="1"/>
</dbReference>
<feature type="site" description="Important for catalytic activity" evidence="7">
    <location>
        <position position="242"/>
    </location>
</feature>
<accession>A0ABT7IM85</accession>
<keyword evidence="4 7" id="KW-0472">Membrane</keyword>
<evidence type="ECO:0000256" key="5">
    <source>
        <dbReference type="ARBA" id="ARBA00023239"/>
    </source>
</evidence>
<name>A0ABT7IM85_9BURK</name>
<reference evidence="8" key="1">
    <citation type="submission" date="2023-03" db="EMBL/GenBank/DDBJ databases">
        <title>Mesosutterella sp. nov. isolated from porcine feces.</title>
        <authorList>
            <person name="Yu S."/>
        </authorList>
    </citation>
    <scope>NUCLEOTIDE SEQUENCE</scope>
    <source>
        <strain evidence="8">AGMB02718</strain>
    </source>
</reference>
<keyword evidence="2 7" id="KW-0812">Transmembrane</keyword>
<keyword evidence="1 7" id="KW-1003">Cell membrane</keyword>
<comment type="catalytic activity">
    <reaction evidence="7">
        <text>a peptidoglycan chain = a peptidoglycan chain with N-acetyl-1,6-anhydromuramyl-[peptide] at the reducing end + a peptidoglycan chain with N-acetylglucosamine at the non-reducing end.</text>
        <dbReference type="EC" id="4.2.2.29"/>
    </reaction>
</comment>
<proteinExistence type="inferred from homology"/>
<dbReference type="NCBIfam" id="TIGR00247">
    <property type="entry name" value="endolytic transglycosylase MltG"/>
    <property type="match status" value="1"/>
</dbReference>
<dbReference type="EMBL" id="JAKZJU020000001">
    <property type="protein sequence ID" value="MDL2059480.1"/>
    <property type="molecule type" value="Genomic_DNA"/>
</dbReference>
<evidence type="ECO:0000256" key="6">
    <source>
        <dbReference type="ARBA" id="ARBA00023316"/>
    </source>
</evidence>
<keyword evidence="3 7" id="KW-1133">Transmembrane helix</keyword>
<dbReference type="Proteomes" id="UP001165481">
    <property type="component" value="Unassembled WGS sequence"/>
</dbReference>
<organism evidence="8 9">
    <name type="scientific">Mesosutterella faecium</name>
    <dbReference type="NCBI Taxonomy" id="2925194"/>
    <lineage>
        <taxon>Bacteria</taxon>
        <taxon>Pseudomonadati</taxon>
        <taxon>Pseudomonadota</taxon>
        <taxon>Betaproteobacteria</taxon>
        <taxon>Burkholderiales</taxon>
        <taxon>Sutterellaceae</taxon>
        <taxon>Mesosutterella</taxon>
    </lineage>
</organism>
<evidence type="ECO:0000313" key="9">
    <source>
        <dbReference type="Proteomes" id="UP001165481"/>
    </source>
</evidence>
<dbReference type="PANTHER" id="PTHR30518:SF2">
    <property type="entry name" value="ENDOLYTIC MUREIN TRANSGLYCOSYLASE"/>
    <property type="match status" value="1"/>
</dbReference>
<dbReference type="InterPro" id="IPR003770">
    <property type="entry name" value="MLTG-like"/>
</dbReference>
<keyword evidence="5 7" id="KW-0456">Lyase</keyword>
<evidence type="ECO:0000256" key="2">
    <source>
        <dbReference type="ARBA" id="ARBA00022692"/>
    </source>
</evidence>
<keyword evidence="6 7" id="KW-0961">Cell wall biogenesis/degradation</keyword>